<gene>
    <name evidence="2" type="ORF">QR90_16315</name>
</gene>
<dbReference type="KEGG" id="dsw:QR90_16315"/>
<reference evidence="3" key="1">
    <citation type="submission" date="2014-11" db="EMBL/GenBank/DDBJ databases">
        <title>Hymenobacter sp. DG25B genome submission.</title>
        <authorList>
            <person name="Jung H.-Y."/>
            <person name="Kim M.K."/>
            <person name="Srinivasan S."/>
            <person name="Lim S."/>
        </authorList>
    </citation>
    <scope>NUCLEOTIDE SEQUENCE [LARGE SCALE GENOMIC DNA]</scope>
    <source>
        <strain evidence="3">DY59</strain>
    </source>
</reference>
<dbReference type="EMBL" id="CP010028">
    <property type="protein sequence ID" value="AIZ46274.1"/>
    <property type="molecule type" value="Genomic_DNA"/>
</dbReference>
<sequence>MRLPLTLLLLVCTTGLAQGAAPSAAPPRSPLQPGQVWTLEAVTAEGETFQTTLRLGRQPPQGTPVTYRADRGIMLLDVAHASLIALDVADAQDGGLALACAYVGPLEGQRFGGVLAAAPLEGLPPLLEAALAVFEVATTPKDRAQASAEVGLGRCTLTLKQESA</sequence>
<keyword evidence="1" id="KW-0732">Signal</keyword>
<organism evidence="2 3">
    <name type="scientific">Deinococcus radiopugnans</name>
    <dbReference type="NCBI Taxonomy" id="57497"/>
    <lineage>
        <taxon>Bacteria</taxon>
        <taxon>Thermotogati</taxon>
        <taxon>Deinococcota</taxon>
        <taxon>Deinococci</taxon>
        <taxon>Deinococcales</taxon>
        <taxon>Deinococcaceae</taxon>
        <taxon>Deinococcus</taxon>
    </lineage>
</organism>
<proteinExistence type="predicted"/>
<feature type="chain" id="PRO_5002041978" evidence="1">
    <location>
        <begin position="20"/>
        <end position="164"/>
    </location>
</feature>
<protein>
    <submittedName>
        <fullName evidence="2">Uncharacterized protein</fullName>
    </submittedName>
</protein>
<evidence type="ECO:0000256" key="1">
    <source>
        <dbReference type="SAM" id="SignalP"/>
    </source>
</evidence>
<dbReference type="AlphaFoldDB" id="A0A0A7KLX2"/>
<dbReference type="RefSeq" id="WP_039686105.1">
    <property type="nucleotide sequence ID" value="NZ_CP010028.1"/>
</dbReference>
<evidence type="ECO:0000313" key="2">
    <source>
        <dbReference type="EMBL" id="AIZ46274.1"/>
    </source>
</evidence>
<name>A0A0A7KLX2_9DEIO</name>
<evidence type="ECO:0000313" key="3">
    <source>
        <dbReference type="Proteomes" id="UP000030634"/>
    </source>
</evidence>
<dbReference type="STRING" id="1182571.QR90_16315"/>
<dbReference type="HOGENOM" id="CLU_1616310_0_0_0"/>
<feature type="signal peptide" evidence="1">
    <location>
        <begin position="1"/>
        <end position="19"/>
    </location>
</feature>
<dbReference type="Proteomes" id="UP000030634">
    <property type="component" value="Chromosome"/>
</dbReference>
<accession>A0A0A7KLX2</accession>